<evidence type="ECO:0008006" key="3">
    <source>
        <dbReference type="Google" id="ProtNLM"/>
    </source>
</evidence>
<comment type="caution">
    <text evidence="1">The sequence shown here is derived from an EMBL/GenBank/DDBJ whole genome shotgun (WGS) entry which is preliminary data.</text>
</comment>
<reference evidence="1 2" key="1">
    <citation type="journal article" date="2023" name="G3 (Bethesda)">
        <title>A chromosome-level genome assembly of Zasmidium syzygii isolated from banana leaves.</title>
        <authorList>
            <person name="van Westerhoven A.C."/>
            <person name="Mehrabi R."/>
            <person name="Talebi R."/>
            <person name="Steentjes M.B.F."/>
            <person name="Corcolon B."/>
            <person name="Chong P.A."/>
            <person name="Kema G.H.J."/>
            <person name="Seidl M.F."/>
        </authorList>
    </citation>
    <scope>NUCLEOTIDE SEQUENCE [LARGE SCALE GENOMIC DNA]</scope>
    <source>
        <strain evidence="1 2">P124</strain>
    </source>
</reference>
<organism evidence="1 2">
    <name type="scientific">Zasmidium cellare</name>
    <name type="common">Wine cellar mold</name>
    <name type="synonym">Racodium cellare</name>
    <dbReference type="NCBI Taxonomy" id="395010"/>
    <lineage>
        <taxon>Eukaryota</taxon>
        <taxon>Fungi</taxon>
        <taxon>Dikarya</taxon>
        <taxon>Ascomycota</taxon>
        <taxon>Pezizomycotina</taxon>
        <taxon>Dothideomycetes</taxon>
        <taxon>Dothideomycetidae</taxon>
        <taxon>Mycosphaerellales</taxon>
        <taxon>Mycosphaerellaceae</taxon>
        <taxon>Zasmidium</taxon>
    </lineage>
</organism>
<dbReference type="InterPro" id="IPR038883">
    <property type="entry name" value="AN11006-like"/>
</dbReference>
<dbReference type="Proteomes" id="UP001305779">
    <property type="component" value="Unassembled WGS sequence"/>
</dbReference>
<dbReference type="PANTHER" id="PTHR42085:SF1">
    <property type="entry name" value="F-BOX DOMAIN-CONTAINING PROTEIN"/>
    <property type="match status" value="1"/>
</dbReference>
<keyword evidence="2" id="KW-1185">Reference proteome</keyword>
<proteinExistence type="predicted"/>
<dbReference type="PANTHER" id="PTHR42085">
    <property type="entry name" value="F-BOX DOMAIN-CONTAINING PROTEIN"/>
    <property type="match status" value="1"/>
</dbReference>
<protein>
    <recommendedName>
        <fullName evidence="3">F-box domain-containing protein</fullName>
    </recommendedName>
</protein>
<name>A0ABR0E0E1_ZASCE</name>
<sequence>MAEDTDSPLLNLPPELRNNIYELVFTNTTINFNTTATRRPPSLLLSCKQIYTEAVTVYYAEATFVSNEPQKAIIAHIQTLPPKSRKALRNVVLGVSDANQETPCPGCAGTRRTQPIACLGEAVELTNLAVESQTRLFQFQHRLKAHGLTQLSSRARAGILLSYRPEIIHTRTPWQTFRAMFGGQQVDERFCWIVSLFFQREHESPLGCWVKWMDCDDPVGKCGCPLAGDELARGLGEEGAA</sequence>
<dbReference type="EMBL" id="JAXOVC010000013">
    <property type="protein sequence ID" value="KAK4494819.1"/>
    <property type="molecule type" value="Genomic_DNA"/>
</dbReference>
<evidence type="ECO:0000313" key="2">
    <source>
        <dbReference type="Proteomes" id="UP001305779"/>
    </source>
</evidence>
<evidence type="ECO:0000313" key="1">
    <source>
        <dbReference type="EMBL" id="KAK4494819.1"/>
    </source>
</evidence>
<gene>
    <name evidence="1" type="ORF">PRZ48_014175</name>
</gene>
<accession>A0ABR0E0E1</accession>